<accession>A0A5C5ZQM0</accession>
<dbReference type="OrthoDB" id="1931120at2"/>
<dbReference type="EMBL" id="SJPQ01000001">
    <property type="protein sequence ID" value="TWT89852.1"/>
    <property type="molecule type" value="Genomic_DNA"/>
</dbReference>
<dbReference type="PRINTS" id="PR00344">
    <property type="entry name" value="BCTRLSENSOR"/>
</dbReference>
<feature type="transmembrane region" description="Helical" evidence="12">
    <location>
        <begin position="161"/>
        <end position="184"/>
    </location>
</feature>
<evidence type="ECO:0000256" key="6">
    <source>
        <dbReference type="ARBA" id="ARBA00022692"/>
    </source>
</evidence>
<reference evidence="15 16" key="1">
    <citation type="submission" date="2019-02" db="EMBL/GenBank/DDBJ databases">
        <title>Deep-cultivation of Planctomycetes and their phenomic and genomic characterization uncovers novel biology.</title>
        <authorList>
            <person name="Wiegand S."/>
            <person name="Jogler M."/>
            <person name="Boedeker C."/>
            <person name="Pinto D."/>
            <person name="Vollmers J."/>
            <person name="Rivas-Marin E."/>
            <person name="Kohn T."/>
            <person name="Peeters S.H."/>
            <person name="Heuer A."/>
            <person name="Rast P."/>
            <person name="Oberbeckmann S."/>
            <person name="Bunk B."/>
            <person name="Jeske O."/>
            <person name="Meyerdierks A."/>
            <person name="Storesund J.E."/>
            <person name="Kallscheuer N."/>
            <person name="Luecker S."/>
            <person name="Lage O.M."/>
            <person name="Pohl T."/>
            <person name="Merkel B.J."/>
            <person name="Hornburger P."/>
            <person name="Mueller R.-W."/>
            <person name="Bruemmer F."/>
            <person name="Labrenz M."/>
            <person name="Spormann A.M."/>
            <person name="Op Den Camp H."/>
            <person name="Overmann J."/>
            <person name="Amann R."/>
            <person name="Jetten M.S.M."/>
            <person name="Mascher T."/>
            <person name="Medema M.H."/>
            <person name="Devos D.P."/>
            <person name="Kaster A.-K."/>
            <person name="Ovreas L."/>
            <person name="Rohde M."/>
            <person name="Galperin M.Y."/>
            <person name="Jogler C."/>
        </authorList>
    </citation>
    <scope>NUCLEOTIDE SEQUENCE [LARGE SCALE GENOMIC DNA]</scope>
    <source>
        <strain evidence="15 16">Mal64</strain>
    </source>
</reference>
<sequence length="485" mass="52252">MPRRPVRLPIRNQFLFPLVAVAVASLAAVAVVNAWLATSRTRDRVEHQLRGVAAVLDASRFPLTDAVLRQMRGLSGAEYLLLDESGNRVASSGEGLSPPSQPTAPPATGADRVVLGKMVTVADRRYYHSSMRLTRPSAVRAPRVLHVFFPRDEYNAAWRSLFLPPLVVGGATIAAVMLVTHLVASRISRALGRLGAEVSRLAGGDFSELEPPTTDDETRRLALAVNQTARRLAEYEQQVRGAERMRTLSTLGAGLAHEIRNAATGCRMAVDLHTEACPAAGPDDDTLEVARRQLLLMENRLQQLLRLGKEDDSPGDQEFDLVELVEGLVLLATPSAEHAGVALDWRAPDSPILVEADPQQLSQAVMNLLLNAMEAARRHAARAAEALPHAGAYVRIELTANARGAELLVADSGEGPSPEVSDSLFDPFVTDKPEGIGLGLAVTRRTVESCGGTIDWRRRSDDNQAGETQFVLRLPTHPSGAAAHG</sequence>
<dbReference type="InterPro" id="IPR003594">
    <property type="entry name" value="HATPase_dom"/>
</dbReference>
<keyword evidence="4" id="KW-0597">Phosphoprotein</keyword>
<organism evidence="15 16">
    <name type="scientific">Pseudobythopirellula maris</name>
    <dbReference type="NCBI Taxonomy" id="2527991"/>
    <lineage>
        <taxon>Bacteria</taxon>
        <taxon>Pseudomonadati</taxon>
        <taxon>Planctomycetota</taxon>
        <taxon>Planctomycetia</taxon>
        <taxon>Pirellulales</taxon>
        <taxon>Lacipirellulaceae</taxon>
        <taxon>Pseudobythopirellula</taxon>
    </lineage>
</organism>
<dbReference type="InterPro" id="IPR050428">
    <property type="entry name" value="TCS_sensor_his_kinase"/>
</dbReference>
<dbReference type="InterPro" id="IPR036097">
    <property type="entry name" value="HisK_dim/P_sf"/>
</dbReference>
<evidence type="ECO:0000256" key="10">
    <source>
        <dbReference type="ARBA" id="ARBA00023136"/>
    </source>
</evidence>
<dbReference type="GO" id="GO:0000155">
    <property type="term" value="F:phosphorelay sensor kinase activity"/>
    <property type="evidence" value="ECO:0007669"/>
    <property type="project" value="InterPro"/>
</dbReference>
<comment type="catalytic activity">
    <reaction evidence="1">
        <text>ATP + protein L-histidine = ADP + protein N-phospho-L-histidine.</text>
        <dbReference type="EC" id="2.7.13.3"/>
    </reaction>
</comment>
<evidence type="ECO:0000256" key="5">
    <source>
        <dbReference type="ARBA" id="ARBA00022679"/>
    </source>
</evidence>
<name>A0A5C5ZQM0_9BACT</name>
<keyword evidence="10 12" id="KW-0472">Membrane</keyword>
<proteinExistence type="predicted"/>
<keyword evidence="8 12" id="KW-1133">Transmembrane helix</keyword>
<evidence type="ECO:0000256" key="3">
    <source>
        <dbReference type="ARBA" id="ARBA00012438"/>
    </source>
</evidence>
<feature type="domain" description="Histidine kinase" evidence="13">
    <location>
        <begin position="254"/>
        <end position="478"/>
    </location>
</feature>
<comment type="subcellular location">
    <subcellularLocation>
        <location evidence="2">Membrane</location>
    </subcellularLocation>
</comment>
<evidence type="ECO:0000259" key="13">
    <source>
        <dbReference type="PROSITE" id="PS50109"/>
    </source>
</evidence>
<dbReference type="InterPro" id="IPR003660">
    <property type="entry name" value="HAMP_dom"/>
</dbReference>
<dbReference type="Pfam" id="PF02518">
    <property type="entry name" value="HATPase_c"/>
    <property type="match status" value="1"/>
</dbReference>
<dbReference type="EC" id="2.7.13.3" evidence="3"/>
<dbReference type="Pfam" id="PF00672">
    <property type="entry name" value="HAMP"/>
    <property type="match status" value="1"/>
</dbReference>
<evidence type="ECO:0000256" key="1">
    <source>
        <dbReference type="ARBA" id="ARBA00000085"/>
    </source>
</evidence>
<dbReference type="Gene3D" id="3.30.565.10">
    <property type="entry name" value="Histidine kinase-like ATPase, C-terminal domain"/>
    <property type="match status" value="1"/>
</dbReference>
<dbReference type="SUPFAM" id="SSF47384">
    <property type="entry name" value="Homodimeric domain of signal transducing histidine kinase"/>
    <property type="match status" value="1"/>
</dbReference>
<feature type="region of interest" description="Disordered" evidence="11">
    <location>
        <begin position="90"/>
        <end position="109"/>
    </location>
</feature>
<dbReference type="InterPro" id="IPR003661">
    <property type="entry name" value="HisK_dim/P_dom"/>
</dbReference>
<dbReference type="SMART" id="SM00304">
    <property type="entry name" value="HAMP"/>
    <property type="match status" value="1"/>
</dbReference>
<keyword evidence="9" id="KW-0902">Two-component regulatory system</keyword>
<evidence type="ECO:0000313" key="16">
    <source>
        <dbReference type="Proteomes" id="UP000315440"/>
    </source>
</evidence>
<keyword evidence="6 12" id="KW-0812">Transmembrane</keyword>
<evidence type="ECO:0000256" key="2">
    <source>
        <dbReference type="ARBA" id="ARBA00004370"/>
    </source>
</evidence>
<evidence type="ECO:0000256" key="7">
    <source>
        <dbReference type="ARBA" id="ARBA00022777"/>
    </source>
</evidence>
<dbReference type="Proteomes" id="UP000315440">
    <property type="component" value="Unassembled WGS sequence"/>
</dbReference>
<feature type="domain" description="HAMP" evidence="14">
    <location>
        <begin position="185"/>
        <end position="237"/>
    </location>
</feature>
<protein>
    <recommendedName>
        <fullName evidence="3">histidine kinase</fullName>
        <ecNumber evidence="3">2.7.13.3</ecNumber>
    </recommendedName>
</protein>
<dbReference type="PROSITE" id="PS50109">
    <property type="entry name" value="HIS_KIN"/>
    <property type="match status" value="1"/>
</dbReference>
<dbReference type="Gene3D" id="6.10.340.10">
    <property type="match status" value="1"/>
</dbReference>
<evidence type="ECO:0000256" key="9">
    <source>
        <dbReference type="ARBA" id="ARBA00023012"/>
    </source>
</evidence>
<evidence type="ECO:0000256" key="11">
    <source>
        <dbReference type="SAM" id="MobiDB-lite"/>
    </source>
</evidence>
<dbReference type="RefSeq" id="WP_146395881.1">
    <property type="nucleotide sequence ID" value="NZ_SJPQ01000001.1"/>
</dbReference>
<dbReference type="GO" id="GO:0005886">
    <property type="term" value="C:plasma membrane"/>
    <property type="evidence" value="ECO:0007669"/>
    <property type="project" value="TreeGrafter"/>
</dbReference>
<evidence type="ECO:0000259" key="14">
    <source>
        <dbReference type="PROSITE" id="PS50885"/>
    </source>
</evidence>
<dbReference type="PANTHER" id="PTHR45436:SF5">
    <property type="entry name" value="SENSOR HISTIDINE KINASE TRCS"/>
    <property type="match status" value="1"/>
</dbReference>
<dbReference type="SMART" id="SM00387">
    <property type="entry name" value="HATPase_c"/>
    <property type="match status" value="1"/>
</dbReference>
<dbReference type="SUPFAM" id="SSF55874">
    <property type="entry name" value="ATPase domain of HSP90 chaperone/DNA topoisomerase II/histidine kinase"/>
    <property type="match status" value="1"/>
</dbReference>
<keyword evidence="7" id="KW-0418">Kinase</keyword>
<dbReference type="PANTHER" id="PTHR45436">
    <property type="entry name" value="SENSOR HISTIDINE KINASE YKOH"/>
    <property type="match status" value="1"/>
</dbReference>
<evidence type="ECO:0000256" key="8">
    <source>
        <dbReference type="ARBA" id="ARBA00022989"/>
    </source>
</evidence>
<evidence type="ECO:0000256" key="4">
    <source>
        <dbReference type="ARBA" id="ARBA00022553"/>
    </source>
</evidence>
<dbReference type="InterPro" id="IPR004358">
    <property type="entry name" value="Sig_transdc_His_kin-like_C"/>
</dbReference>
<keyword evidence="5 15" id="KW-0808">Transferase</keyword>
<dbReference type="InterPro" id="IPR036890">
    <property type="entry name" value="HATPase_C_sf"/>
</dbReference>
<evidence type="ECO:0000313" key="15">
    <source>
        <dbReference type="EMBL" id="TWT89852.1"/>
    </source>
</evidence>
<dbReference type="CDD" id="cd00082">
    <property type="entry name" value="HisKA"/>
    <property type="match status" value="1"/>
</dbReference>
<dbReference type="InterPro" id="IPR005467">
    <property type="entry name" value="His_kinase_dom"/>
</dbReference>
<dbReference type="Gene3D" id="1.10.287.130">
    <property type="match status" value="1"/>
</dbReference>
<dbReference type="AlphaFoldDB" id="A0A5C5ZQM0"/>
<keyword evidence="16" id="KW-1185">Reference proteome</keyword>
<evidence type="ECO:0000256" key="12">
    <source>
        <dbReference type="SAM" id="Phobius"/>
    </source>
</evidence>
<comment type="caution">
    <text evidence="15">The sequence shown here is derived from an EMBL/GenBank/DDBJ whole genome shotgun (WGS) entry which is preliminary data.</text>
</comment>
<dbReference type="PROSITE" id="PS50885">
    <property type="entry name" value="HAMP"/>
    <property type="match status" value="1"/>
</dbReference>
<gene>
    <name evidence="15" type="primary">zraS_1</name>
    <name evidence="15" type="ORF">Mal64_02330</name>
</gene>
<dbReference type="CDD" id="cd06225">
    <property type="entry name" value="HAMP"/>
    <property type="match status" value="1"/>
</dbReference>